<proteinExistence type="predicted"/>
<dbReference type="KEGG" id="egd:GS424_009290"/>
<name>A0A6L7ISS8_9ACTN</name>
<gene>
    <name evidence="1" type="ORF">GS424_009290</name>
</gene>
<protein>
    <submittedName>
        <fullName evidence="1">Uncharacterized protein</fullName>
    </submittedName>
</protein>
<dbReference type="RefSeq" id="WP_160942462.1">
    <property type="nucleotide sequence ID" value="NZ_CP063310.1"/>
</dbReference>
<accession>A0A6L7ISS8</accession>
<evidence type="ECO:0000313" key="1">
    <source>
        <dbReference type="EMBL" id="QOS66757.1"/>
    </source>
</evidence>
<dbReference type="AlphaFoldDB" id="A0A6L7ISS8"/>
<dbReference type="Proteomes" id="UP000478463">
    <property type="component" value="Chromosome"/>
</dbReference>
<organism evidence="1 2">
    <name type="scientific">Eggerthella guodeyinii</name>
    <dbReference type="NCBI Taxonomy" id="2690837"/>
    <lineage>
        <taxon>Bacteria</taxon>
        <taxon>Bacillati</taxon>
        <taxon>Actinomycetota</taxon>
        <taxon>Coriobacteriia</taxon>
        <taxon>Eggerthellales</taxon>
        <taxon>Eggerthellaceae</taxon>
        <taxon>Eggerthella</taxon>
    </lineage>
</organism>
<dbReference type="EMBL" id="CP063310">
    <property type="protein sequence ID" value="QOS66757.1"/>
    <property type="molecule type" value="Genomic_DNA"/>
</dbReference>
<evidence type="ECO:0000313" key="2">
    <source>
        <dbReference type="Proteomes" id="UP000478463"/>
    </source>
</evidence>
<reference evidence="1 2" key="1">
    <citation type="submission" date="2020-10" db="EMBL/GenBank/DDBJ databases">
        <title>Eggerthella sp. nov., isolated from human feces.</title>
        <authorList>
            <person name="Yajun G."/>
        </authorList>
    </citation>
    <scope>NUCLEOTIDE SEQUENCE [LARGE SCALE GENOMIC DNA]</scope>
    <source>
        <strain evidence="1 2">HF-1101</strain>
    </source>
</reference>
<sequence length="73" mass="8236">MSDVEEIRSEIGGHTNFDEEHEGELFERIAKIERAEREGTLVAGLNKADNVLIAAMFVVLGLLPVLWYAVLYF</sequence>